<dbReference type="GO" id="GO:0051726">
    <property type="term" value="P:regulation of cell cycle"/>
    <property type="evidence" value="ECO:0007669"/>
    <property type="project" value="InterPro"/>
</dbReference>
<dbReference type="InParanoid" id="A0A2K3DL31"/>
<organism evidence="8 9">
    <name type="scientific">Chlamydomonas reinhardtii</name>
    <name type="common">Chlamydomonas smithii</name>
    <dbReference type="NCBI Taxonomy" id="3055"/>
    <lineage>
        <taxon>Eukaryota</taxon>
        <taxon>Viridiplantae</taxon>
        <taxon>Chlorophyta</taxon>
        <taxon>core chlorophytes</taxon>
        <taxon>Chlorophyceae</taxon>
        <taxon>CS clade</taxon>
        <taxon>Chlamydomonadales</taxon>
        <taxon>Chlamydomonadaceae</taxon>
        <taxon>Chlamydomonas</taxon>
    </lineage>
</organism>
<dbReference type="AlphaFoldDB" id="A0A2K3DL31"/>
<dbReference type="InterPro" id="IPR030445">
    <property type="entry name" value="H3-K79_meTrfase"/>
</dbReference>
<gene>
    <name evidence="8" type="ORF">CHLRE_07g347850v5</name>
</gene>
<dbReference type="InterPro" id="IPR025789">
    <property type="entry name" value="DOT1_dom"/>
</dbReference>
<proteinExistence type="predicted"/>
<keyword evidence="3" id="KW-0156">Chromatin regulator</keyword>
<dbReference type="EMBL" id="CM008968">
    <property type="protein sequence ID" value="PNW81239.1"/>
    <property type="molecule type" value="Genomic_DNA"/>
</dbReference>
<dbReference type="Pfam" id="PF08123">
    <property type="entry name" value="DOT1"/>
    <property type="match status" value="1"/>
</dbReference>
<evidence type="ECO:0000259" key="7">
    <source>
        <dbReference type="Pfam" id="PF08123"/>
    </source>
</evidence>
<evidence type="ECO:0000256" key="2">
    <source>
        <dbReference type="ARBA" id="ARBA00020987"/>
    </source>
</evidence>
<feature type="compositionally biased region" description="Low complexity" evidence="6">
    <location>
        <begin position="40"/>
        <end position="68"/>
    </location>
</feature>
<dbReference type="SUPFAM" id="SSF53335">
    <property type="entry name" value="S-adenosyl-L-methionine-dependent methyltransferases"/>
    <property type="match status" value="1"/>
</dbReference>
<dbReference type="GeneID" id="5718152"/>
<dbReference type="GO" id="GO:0140956">
    <property type="term" value="F:histone H3K79 trimethyltransferase activity"/>
    <property type="evidence" value="ECO:0007669"/>
    <property type="project" value="UniProtKB-EC"/>
</dbReference>
<evidence type="ECO:0000256" key="4">
    <source>
        <dbReference type="ARBA" id="ARBA00029821"/>
    </source>
</evidence>
<dbReference type="Gene3D" id="3.40.50.150">
    <property type="entry name" value="Vaccinia Virus protein VP39"/>
    <property type="match status" value="1"/>
</dbReference>
<name>A0A2K3DL31_CHLRE</name>
<dbReference type="Proteomes" id="UP000006906">
    <property type="component" value="Chromosome 7"/>
</dbReference>
<evidence type="ECO:0000313" key="9">
    <source>
        <dbReference type="Proteomes" id="UP000006906"/>
    </source>
</evidence>
<feature type="region of interest" description="Disordered" evidence="6">
    <location>
        <begin position="14"/>
        <end position="81"/>
    </location>
</feature>
<feature type="region of interest" description="Disordered" evidence="6">
    <location>
        <begin position="407"/>
        <end position="442"/>
    </location>
</feature>
<dbReference type="PANTHER" id="PTHR21451">
    <property type="entry name" value="HISTONE H3 METHYLTRANSFERASE"/>
    <property type="match status" value="1"/>
</dbReference>
<dbReference type="OrthoDB" id="443402at2759"/>
<dbReference type="EC" id="2.1.1.360" evidence="1"/>
<evidence type="ECO:0000256" key="6">
    <source>
        <dbReference type="SAM" id="MobiDB-lite"/>
    </source>
</evidence>
<keyword evidence="9" id="KW-1185">Reference proteome</keyword>
<evidence type="ECO:0000256" key="5">
    <source>
        <dbReference type="ARBA" id="ARBA00047770"/>
    </source>
</evidence>
<evidence type="ECO:0000256" key="1">
    <source>
        <dbReference type="ARBA" id="ARBA00012190"/>
    </source>
</evidence>
<comment type="catalytic activity">
    <reaction evidence="5">
        <text>L-lysyl(79)-[histone H3] + 3 S-adenosyl-L-methionine = N(6),N(6),N(6)-trimethyl-L-lysyl(79)-[histone H3] + 3 S-adenosyl-L-homocysteine + 3 H(+)</text>
        <dbReference type="Rhea" id="RHEA:60328"/>
        <dbReference type="Rhea" id="RHEA-COMP:15549"/>
        <dbReference type="Rhea" id="RHEA-COMP:15552"/>
        <dbReference type="ChEBI" id="CHEBI:15378"/>
        <dbReference type="ChEBI" id="CHEBI:29969"/>
        <dbReference type="ChEBI" id="CHEBI:57856"/>
        <dbReference type="ChEBI" id="CHEBI:59789"/>
        <dbReference type="ChEBI" id="CHEBI:61961"/>
        <dbReference type="EC" id="2.1.1.360"/>
    </reaction>
</comment>
<dbReference type="Gramene" id="PNW81239">
    <property type="protein sequence ID" value="PNW81239"/>
    <property type="gene ID" value="CHLRE_07g347850v5"/>
</dbReference>
<reference evidence="8 9" key="1">
    <citation type="journal article" date="2007" name="Science">
        <title>The Chlamydomonas genome reveals the evolution of key animal and plant functions.</title>
        <authorList>
            <person name="Merchant S.S."/>
            <person name="Prochnik S.E."/>
            <person name="Vallon O."/>
            <person name="Harris E.H."/>
            <person name="Karpowicz S.J."/>
            <person name="Witman G.B."/>
            <person name="Terry A."/>
            <person name="Salamov A."/>
            <person name="Fritz-Laylin L.K."/>
            <person name="Marechal-Drouard L."/>
            <person name="Marshall W.F."/>
            <person name="Qu L.H."/>
            <person name="Nelson D.R."/>
            <person name="Sanderfoot A.A."/>
            <person name="Spalding M.H."/>
            <person name="Kapitonov V.V."/>
            <person name="Ren Q."/>
            <person name="Ferris P."/>
            <person name="Lindquist E."/>
            <person name="Shapiro H."/>
            <person name="Lucas S.M."/>
            <person name="Grimwood J."/>
            <person name="Schmutz J."/>
            <person name="Cardol P."/>
            <person name="Cerutti H."/>
            <person name="Chanfreau G."/>
            <person name="Chen C.L."/>
            <person name="Cognat V."/>
            <person name="Croft M.T."/>
            <person name="Dent R."/>
            <person name="Dutcher S."/>
            <person name="Fernandez E."/>
            <person name="Fukuzawa H."/>
            <person name="Gonzalez-Ballester D."/>
            <person name="Gonzalez-Halphen D."/>
            <person name="Hallmann A."/>
            <person name="Hanikenne M."/>
            <person name="Hippler M."/>
            <person name="Inwood W."/>
            <person name="Jabbari K."/>
            <person name="Kalanon M."/>
            <person name="Kuras R."/>
            <person name="Lefebvre P.A."/>
            <person name="Lemaire S.D."/>
            <person name="Lobanov A.V."/>
            <person name="Lohr M."/>
            <person name="Manuell A."/>
            <person name="Meier I."/>
            <person name="Mets L."/>
            <person name="Mittag M."/>
            <person name="Mittelmeier T."/>
            <person name="Moroney J.V."/>
            <person name="Moseley J."/>
            <person name="Napoli C."/>
            <person name="Nedelcu A.M."/>
            <person name="Niyogi K."/>
            <person name="Novoselov S.V."/>
            <person name="Paulsen I.T."/>
            <person name="Pazour G."/>
            <person name="Purton S."/>
            <person name="Ral J.P."/>
            <person name="Riano-Pachon D.M."/>
            <person name="Riekhof W."/>
            <person name="Rymarquis L."/>
            <person name="Schroda M."/>
            <person name="Stern D."/>
            <person name="Umen J."/>
            <person name="Willows R."/>
            <person name="Wilson N."/>
            <person name="Zimmer S.L."/>
            <person name="Allmer J."/>
            <person name="Balk J."/>
            <person name="Bisova K."/>
            <person name="Chen C.J."/>
            <person name="Elias M."/>
            <person name="Gendler K."/>
            <person name="Hauser C."/>
            <person name="Lamb M.R."/>
            <person name="Ledford H."/>
            <person name="Long J.C."/>
            <person name="Minagawa J."/>
            <person name="Page M.D."/>
            <person name="Pan J."/>
            <person name="Pootakham W."/>
            <person name="Roje S."/>
            <person name="Rose A."/>
            <person name="Stahlberg E."/>
            <person name="Terauchi A.M."/>
            <person name="Yang P."/>
            <person name="Ball S."/>
            <person name="Bowler C."/>
            <person name="Dieckmann C.L."/>
            <person name="Gladyshev V.N."/>
            <person name="Green P."/>
            <person name="Jorgensen R."/>
            <person name="Mayfield S."/>
            <person name="Mueller-Roeber B."/>
            <person name="Rajamani S."/>
            <person name="Sayre R.T."/>
            <person name="Brokstein P."/>
            <person name="Dubchak I."/>
            <person name="Goodstein D."/>
            <person name="Hornick L."/>
            <person name="Huang Y.W."/>
            <person name="Jhaveri J."/>
            <person name="Luo Y."/>
            <person name="Martinez D."/>
            <person name="Ngau W.C."/>
            <person name="Otillar B."/>
            <person name="Poliakov A."/>
            <person name="Porter A."/>
            <person name="Szajkowski L."/>
            <person name="Werner G."/>
            <person name="Zhou K."/>
            <person name="Grigoriev I.V."/>
            <person name="Rokhsar D.S."/>
            <person name="Grossman A.R."/>
        </authorList>
    </citation>
    <scope>NUCLEOTIDE SEQUENCE [LARGE SCALE GENOMIC DNA]</scope>
    <source>
        <strain evidence="9">CC-503</strain>
    </source>
</reference>
<protein>
    <recommendedName>
        <fullName evidence="2">Histone-lysine N-methyltransferase, H3 lysine-79 specific</fullName>
        <ecNumber evidence="1">2.1.1.360</ecNumber>
    </recommendedName>
    <alternativeName>
        <fullName evidence="4">Histone H3-K79 methyltransferase</fullName>
    </alternativeName>
</protein>
<sequence length="460" mass="48098">MQFCLERVRADARVSRADAPRRSATFSQSRWQGPLRSRRQSVAVAAVSPATSPSRAAPATTSTSPDAAGPGPGSLRDARSRGPFISRQDCLSILNSIADTYTTHGRPLQGGPLTAPAAALTADGAGIGYDDVPEDMVPDDISGDGALMSQVLDTIYDELEEVFMSKRGFIIPRKEAALVDATGGSATYGEITGDGVRQFLARVPLQSDDVLVDLGSGLGRLVLQAAATARLRRCVGLELSACRHEQSAWAAARLAELGELAAAEEAAEDASGAPFASGGSQENVGSGSAAEPRRAAAGGLLLSPVELRCEDILSAELGDGSAFFLCSTAFSAAAARTIAERLAAHPRFRLLVTSRALPFPSPLVQLGQFPCAFTWTAAGTAYVYVRSLAEAPAPLLAAFLSAPEPRPGAGGAHHMGQAQEHQHYQEEEEHEEEEQERAPGGVAWLPSTCTVAMVPGDLLV</sequence>
<dbReference type="KEGG" id="cre:CHLRE_07g347850v5"/>
<dbReference type="ExpressionAtlas" id="A0A2K3DL31">
    <property type="expression patterns" value="baseline and differential"/>
</dbReference>
<dbReference type="InterPro" id="IPR029063">
    <property type="entry name" value="SAM-dependent_MTases_sf"/>
</dbReference>
<dbReference type="RefSeq" id="XP_001692452.2">
    <property type="nucleotide sequence ID" value="XM_001692400.3"/>
</dbReference>
<dbReference type="PaxDb" id="3055-EDP03930"/>
<feature type="compositionally biased region" description="Acidic residues" evidence="6">
    <location>
        <begin position="426"/>
        <end position="435"/>
    </location>
</feature>
<evidence type="ECO:0000313" key="8">
    <source>
        <dbReference type="EMBL" id="PNW81239.1"/>
    </source>
</evidence>
<dbReference type="STRING" id="3055.A0A2K3DL31"/>
<evidence type="ECO:0000256" key="3">
    <source>
        <dbReference type="ARBA" id="ARBA00022853"/>
    </source>
</evidence>
<accession>A0A2K3DL31</accession>
<feature type="domain" description="DOT1" evidence="7">
    <location>
        <begin position="183"/>
        <end position="241"/>
    </location>
</feature>
<dbReference type="PANTHER" id="PTHR21451:SF19">
    <property type="entry name" value="ACTIVATED IN BLOCKED UNFOLDED PROTEIN RESPONSE"/>
    <property type="match status" value="1"/>
</dbReference>